<dbReference type="NCBIfam" id="TIGR01484">
    <property type="entry name" value="HAD-SF-IIB"/>
    <property type="match status" value="1"/>
</dbReference>
<sequence length="275" mass="31389">MKYKLVVTDMDGTLLNSQGKVPDENKEVLTKLQDNGVHVAVATGRIYTSARIFAKYLGIKTPIIACNGAIVREVNNNKPIYEAHINKDDCIYILEICRKYSVYFHFYTDNTFYTERLEKSALKYSEWNKTLNEEDRINLEVIENAYDFIKDTNEKIYKFLIIDDDENLLKKMRKELTKISGIECCKSRYDNLEIMNKGIQKGVAVKKLADSLGVKREEVICIGDNENDISMIKYAGLGVAMGNAEEIVKQTADYVTDINDNNGVAKALKKFVFDI</sequence>
<dbReference type="EMBL" id="FRAG01000042">
    <property type="protein sequence ID" value="SHK28032.1"/>
    <property type="molecule type" value="Genomic_DNA"/>
</dbReference>
<dbReference type="STRING" id="1121301.SAMN02745912_02856"/>
<dbReference type="InterPro" id="IPR036412">
    <property type="entry name" value="HAD-like_sf"/>
</dbReference>
<proteinExistence type="predicted"/>
<dbReference type="Gene3D" id="3.30.1240.10">
    <property type="match status" value="1"/>
</dbReference>
<dbReference type="PANTHER" id="PTHR10000:SF8">
    <property type="entry name" value="HAD SUPERFAMILY HYDROLASE-LIKE, TYPE 3"/>
    <property type="match status" value="1"/>
</dbReference>
<evidence type="ECO:0000313" key="2">
    <source>
        <dbReference type="Proteomes" id="UP000184465"/>
    </source>
</evidence>
<dbReference type="Proteomes" id="UP000184465">
    <property type="component" value="Unassembled WGS sequence"/>
</dbReference>
<dbReference type="InterPro" id="IPR023214">
    <property type="entry name" value="HAD_sf"/>
</dbReference>
<dbReference type="Pfam" id="PF08282">
    <property type="entry name" value="Hydrolase_3"/>
    <property type="match status" value="1"/>
</dbReference>
<dbReference type="CDD" id="cd07516">
    <property type="entry name" value="HAD_Pase"/>
    <property type="match status" value="1"/>
</dbReference>
<dbReference type="Gene3D" id="3.40.50.1000">
    <property type="entry name" value="HAD superfamily/HAD-like"/>
    <property type="match status" value="1"/>
</dbReference>
<keyword evidence="2" id="KW-1185">Reference proteome</keyword>
<reference evidence="2" key="1">
    <citation type="submission" date="2016-11" db="EMBL/GenBank/DDBJ databases">
        <authorList>
            <person name="Varghese N."/>
            <person name="Submissions S."/>
        </authorList>
    </citation>
    <scope>NUCLEOTIDE SEQUENCE [LARGE SCALE GENOMIC DNA]</scope>
    <source>
        <strain evidence="2">DSM 15212 / CIP 107654 / DViRD3</strain>
    </source>
</reference>
<dbReference type="SUPFAM" id="SSF56784">
    <property type="entry name" value="HAD-like"/>
    <property type="match status" value="1"/>
</dbReference>
<dbReference type="RefSeq" id="WP_073151440.1">
    <property type="nucleotide sequence ID" value="NZ_FRAG01000042.1"/>
</dbReference>
<protein>
    <submittedName>
        <fullName evidence="1">Uncharacterized protein</fullName>
    </submittedName>
</protein>
<dbReference type="GO" id="GO:0000287">
    <property type="term" value="F:magnesium ion binding"/>
    <property type="evidence" value="ECO:0007669"/>
    <property type="project" value="TreeGrafter"/>
</dbReference>
<dbReference type="AlphaFoldDB" id="A0A1M6R6F1"/>
<dbReference type="PANTHER" id="PTHR10000">
    <property type="entry name" value="PHOSPHOSERINE PHOSPHATASE"/>
    <property type="match status" value="1"/>
</dbReference>
<accession>A0A1M6R6F1</accession>
<dbReference type="SFLD" id="SFLDG01144">
    <property type="entry name" value="C2.B.4:_PGP_Like"/>
    <property type="match status" value="1"/>
</dbReference>
<dbReference type="InterPro" id="IPR006379">
    <property type="entry name" value="HAD-SF_hydro_IIB"/>
</dbReference>
<dbReference type="NCBIfam" id="TIGR00099">
    <property type="entry name" value="Cof-subfamily"/>
    <property type="match status" value="1"/>
</dbReference>
<evidence type="ECO:0000313" key="1">
    <source>
        <dbReference type="EMBL" id="SHK28032.1"/>
    </source>
</evidence>
<organism evidence="1 2">
    <name type="scientific">Paramaledivibacter caminithermalis (strain DSM 15212 / CIP 107654 / DViRD3)</name>
    <name type="common">Clostridium caminithermale</name>
    <dbReference type="NCBI Taxonomy" id="1121301"/>
    <lineage>
        <taxon>Bacteria</taxon>
        <taxon>Bacillati</taxon>
        <taxon>Bacillota</taxon>
        <taxon>Clostridia</taxon>
        <taxon>Peptostreptococcales</taxon>
        <taxon>Caminicellaceae</taxon>
        <taxon>Paramaledivibacter</taxon>
    </lineage>
</organism>
<dbReference type="SFLD" id="SFLDS00003">
    <property type="entry name" value="Haloacid_Dehalogenase"/>
    <property type="match status" value="1"/>
</dbReference>
<dbReference type="InterPro" id="IPR000150">
    <property type="entry name" value="Cof"/>
</dbReference>
<dbReference type="PROSITE" id="PS01229">
    <property type="entry name" value="COF_2"/>
    <property type="match status" value="1"/>
</dbReference>
<dbReference type="PROSITE" id="PS01228">
    <property type="entry name" value="COF_1"/>
    <property type="match status" value="1"/>
</dbReference>
<dbReference type="OrthoDB" id="9781413at2"/>
<dbReference type="GO" id="GO:0005829">
    <property type="term" value="C:cytosol"/>
    <property type="evidence" value="ECO:0007669"/>
    <property type="project" value="TreeGrafter"/>
</dbReference>
<gene>
    <name evidence="1" type="ORF">SAMN02745912_02856</name>
</gene>
<dbReference type="GO" id="GO:0016791">
    <property type="term" value="F:phosphatase activity"/>
    <property type="evidence" value="ECO:0007669"/>
    <property type="project" value="TreeGrafter"/>
</dbReference>
<dbReference type="SFLD" id="SFLDG01140">
    <property type="entry name" value="C2.B:_Phosphomannomutase_and_P"/>
    <property type="match status" value="1"/>
</dbReference>
<name>A0A1M6R6F1_PARC5</name>